<dbReference type="GO" id="GO:0042941">
    <property type="term" value="P:D-alanine transmembrane transport"/>
    <property type="evidence" value="ECO:0007669"/>
    <property type="project" value="TreeGrafter"/>
</dbReference>
<dbReference type="GO" id="GO:0005886">
    <property type="term" value="C:plasma membrane"/>
    <property type="evidence" value="ECO:0007669"/>
    <property type="project" value="TreeGrafter"/>
</dbReference>
<dbReference type="GO" id="GO:0015192">
    <property type="term" value="F:L-phenylalanine transmembrane transporter activity"/>
    <property type="evidence" value="ECO:0007669"/>
    <property type="project" value="TreeGrafter"/>
</dbReference>
<evidence type="ECO:0000313" key="5">
    <source>
        <dbReference type="EMBL" id="AHJ11747.1"/>
    </source>
</evidence>
<dbReference type="Pfam" id="PF00005">
    <property type="entry name" value="ABC_tran"/>
    <property type="match status" value="1"/>
</dbReference>
<sequence length="260" mass="29222">MSEYLLEISHVSKYFQGLVAINDLSMKVKKGQIYGIIGPNGAGKTTLFNCITGIYRPEIGQILWKGKEIKGISPHKIAELGILRTFQTIRLFAEMSVAENIMSGRHIKSKQRWYNGVIPTPAYYKDEKANWEKVGELMDFFHLSEYATIPAGDLSYGVQRRIEMARALAAEPELLILDEPAAGLNENETLELTQTIRKIQAMGVTIMMIEHDMEMVMSLCEYITVINFGAKISEGMPSFVQDDPVVIEAYIGSDEDDDDE</sequence>
<dbReference type="KEGG" id="smul:SMUL_0466"/>
<dbReference type="PROSITE" id="PS50893">
    <property type="entry name" value="ABC_TRANSPORTER_2"/>
    <property type="match status" value="1"/>
</dbReference>
<feature type="domain" description="ABC transporter" evidence="4">
    <location>
        <begin position="6"/>
        <end position="253"/>
    </location>
</feature>
<dbReference type="Proteomes" id="UP000019322">
    <property type="component" value="Chromosome"/>
</dbReference>
<dbReference type="InterPro" id="IPR027417">
    <property type="entry name" value="P-loop_NTPase"/>
</dbReference>
<evidence type="ECO:0000256" key="2">
    <source>
        <dbReference type="ARBA" id="ARBA00022741"/>
    </source>
</evidence>
<dbReference type="InterPro" id="IPR003593">
    <property type="entry name" value="AAA+_ATPase"/>
</dbReference>
<reference evidence="5 6" key="1">
    <citation type="journal article" date="2014" name="Environ. Microbiol.">
        <title>Insights into organohalide respiration and the versatile catabolism of Sulfurospirillum multivorans gained from comparative genomics and physiological studies.</title>
        <authorList>
            <person name="Goris T."/>
            <person name="Schubert T."/>
            <person name="Gadkari J."/>
            <person name="Wubet T."/>
            <person name="Tarkka M."/>
            <person name="Buscot F."/>
            <person name="Adrian L."/>
            <person name="Diekert G."/>
        </authorList>
    </citation>
    <scope>NUCLEOTIDE SEQUENCE [LARGE SCALE GENOMIC DNA]</scope>
    <source>
        <strain evidence="6">DM 12446 / JCM 15788 / NBRC 109480</strain>
    </source>
</reference>
<dbReference type="CDD" id="cd03219">
    <property type="entry name" value="ABC_Mj1267_LivG_branched"/>
    <property type="match status" value="1"/>
</dbReference>
<keyword evidence="1" id="KW-0813">Transport</keyword>
<keyword evidence="2" id="KW-0547">Nucleotide-binding</keyword>
<dbReference type="AlphaFoldDB" id="A0AA86AKW1"/>
<dbReference type="SMART" id="SM00382">
    <property type="entry name" value="AAA"/>
    <property type="match status" value="1"/>
</dbReference>
<evidence type="ECO:0000313" key="6">
    <source>
        <dbReference type="Proteomes" id="UP000019322"/>
    </source>
</evidence>
<dbReference type="GO" id="GO:1903806">
    <property type="term" value="P:L-isoleucine import across plasma membrane"/>
    <property type="evidence" value="ECO:0007669"/>
    <property type="project" value="TreeGrafter"/>
</dbReference>
<dbReference type="InterPro" id="IPR051120">
    <property type="entry name" value="ABC_AA/LPS_Transport"/>
</dbReference>
<proteinExistence type="predicted"/>
<evidence type="ECO:0000256" key="1">
    <source>
        <dbReference type="ARBA" id="ARBA00022448"/>
    </source>
</evidence>
<dbReference type="GO" id="GO:0005304">
    <property type="term" value="F:L-valine transmembrane transporter activity"/>
    <property type="evidence" value="ECO:0007669"/>
    <property type="project" value="TreeGrafter"/>
</dbReference>
<dbReference type="PANTHER" id="PTHR45772">
    <property type="entry name" value="CONSERVED COMPONENT OF ABC TRANSPORTER FOR NATURAL AMINO ACIDS-RELATED"/>
    <property type="match status" value="1"/>
</dbReference>
<dbReference type="GO" id="GO:0015808">
    <property type="term" value="P:L-alanine transport"/>
    <property type="evidence" value="ECO:0007669"/>
    <property type="project" value="TreeGrafter"/>
</dbReference>
<accession>A0AA86AKW1</accession>
<dbReference type="GO" id="GO:0016887">
    <property type="term" value="F:ATP hydrolysis activity"/>
    <property type="evidence" value="ECO:0007669"/>
    <property type="project" value="InterPro"/>
</dbReference>
<gene>
    <name evidence="5" type="ORF">SMUL_0466</name>
</gene>
<dbReference type="Gene3D" id="3.40.50.300">
    <property type="entry name" value="P-loop containing nucleotide triphosphate hydrolases"/>
    <property type="match status" value="1"/>
</dbReference>
<evidence type="ECO:0000256" key="3">
    <source>
        <dbReference type="ARBA" id="ARBA00022840"/>
    </source>
</evidence>
<evidence type="ECO:0000259" key="4">
    <source>
        <dbReference type="PROSITE" id="PS50893"/>
    </source>
</evidence>
<dbReference type="InterPro" id="IPR003439">
    <property type="entry name" value="ABC_transporter-like_ATP-bd"/>
</dbReference>
<dbReference type="FunFam" id="3.40.50.300:FF:000421">
    <property type="entry name" value="Branched-chain amino acid ABC transporter ATP-binding protein"/>
    <property type="match status" value="1"/>
</dbReference>
<dbReference type="SUPFAM" id="SSF52540">
    <property type="entry name" value="P-loop containing nucleoside triphosphate hydrolases"/>
    <property type="match status" value="1"/>
</dbReference>
<dbReference type="EMBL" id="CP007201">
    <property type="protein sequence ID" value="AHJ11747.1"/>
    <property type="molecule type" value="Genomic_DNA"/>
</dbReference>
<keyword evidence="3 5" id="KW-0067">ATP-binding</keyword>
<organism evidence="5 6">
    <name type="scientific">Sulfurospirillum multivorans (strain DM 12446 / JCM 15788 / NBRC 109480)</name>
    <dbReference type="NCBI Taxonomy" id="1150621"/>
    <lineage>
        <taxon>Bacteria</taxon>
        <taxon>Pseudomonadati</taxon>
        <taxon>Campylobacterota</taxon>
        <taxon>Epsilonproteobacteria</taxon>
        <taxon>Campylobacterales</taxon>
        <taxon>Sulfurospirillaceae</taxon>
        <taxon>Sulfurospirillum</taxon>
    </lineage>
</organism>
<name>A0AA86AKW1_SULMK</name>
<protein>
    <submittedName>
        <fullName evidence="5">Amino acid ABC transporter, ATP-binding protein LivG-like</fullName>
    </submittedName>
</protein>
<dbReference type="PANTHER" id="PTHR45772:SF7">
    <property type="entry name" value="AMINO ACID ABC TRANSPORTER ATP-BINDING PROTEIN"/>
    <property type="match status" value="1"/>
</dbReference>
<dbReference type="GO" id="GO:0005524">
    <property type="term" value="F:ATP binding"/>
    <property type="evidence" value="ECO:0007669"/>
    <property type="project" value="UniProtKB-KW"/>
</dbReference>
<dbReference type="GO" id="GO:0015188">
    <property type="term" value="F:L-isoleucine transmembrane transporter activity"/>
    <property type="evidence" value="ECO:0007669"/>
    <property type="project" value="TreeGrafter"/>
</dbReference>
<dbReference type="RefSeq" id="WP_025343659.1">
    <property type="nucleotide sequence ID" value="NZ_CP007201.1"/>
</dbReference>
<dbReference type="GO" id="GO:1903805">
    <property type="term" value="P:L-valine import across plasma membrane"/>
    <property type="evidence" value="ECO:0007669"/>
    <property type="project" value="TreeGrafter"/>
</dbReference>